<proteinExistence type="predicted"/>
<dbReference type="GeneID" id="80896042"/>
<name>A0A9W8QI31_AKAMU</name>
<comment type="caution">
    <text evidence="2">The sequence shown here is derived from an EMBL/GenBank/DDBJ whole genome shotgun (WGS) entry which is preliminary data.</text>
</comment>
<dbReference type="AlphaFoldDB" id="A0A9W8QI31"/>
<reference evidence="2" key="1">
    <citation type="journal article" date="2023" name="Access Microbiol">
        <title>De-novo genome assembly for Akanthomyces muscarius, a biocontrol agent of insect agricultural pests.</title>
        <authorList>
            <person name="Erdos Z."/>
            <person name="Studholme D.J."/>
            <person name="Raymond B."/>
            <person name="Sharma M."/>
        </authorList>
    </citation>
    <scope>NUCLEOTIDE SEQUENCE</scope>
    <source>
        <strain evidence="2">Ve6</strain>
    </source>
</reference>
<protein>
    <submittedName>
        <fullName evidence="2">Uncharacterized protein</fullName>
    </submittedName>
</protein>
<feature type="region of interest" description="Disordered" evidence="1">
    <location>
        <begin position="1"/>
        <end position="52"/>
    </location>
</feature>
<evidence type="ECO:0000256" key="1">
    <source>
        <dbReference type="SAM" id="MobiDB-lite"/>
    </source>
</evidence>
<dbReference type="Proteomes" id="UP001144673">
    <property type="component" value="Unassembled WGS sequence"/>
</dbReference>
<keyword evidence="3" id="KW-1185">Reference proteome</keyword>
<feature type="compositionally biased region" description="Low complexity" evidence="1">
    <location>
        <begin position="33"/>
        <end position="42"/>
    </location>
</feature>
<evidence type="ECO:0000313" key="2">
    <source>
        <dbReference type="EMBL" id="KAJ4158353.1"/>
    </source>
</evidence>
<dbReference type="EMBL" id="JAJHUN010000006">
    <property type="protein sequence ID" value="KAJ4158353.1"/>
    <property type="molecule type" value="Genomic_DNA"/>
</dbReference>
<sequence>MQDRHGGADLRVWFFPTDTKSPRTVAHNPSDQSPTRTGPSRPGRGRCGLNSTVPSLHADRLIGPALFANAEAESKG</sequence>
<evidence type="ECO:0000313" key="3">
    <source>
        <dbReference type="Proteomes" id="UP001144673"/>
    </source>
</evidence>
<gene>
    <name evidence="2" type="ORF">LMH87_008883</name>
</gene>
<dbReference type="RefSeq" id="XP_056056720.1">
    <property type="nucleotide sequence ID" value="XM_056202127.1"/>
</dbReference>
<organism evidence="2 3">
    <name type="scientific">Akanthomyces muscarius</name>
    <name type="common">Entomopathogenic fungus</name>
    <name type="synonym">Lecanicillium muscarium</name>
    <dbReference type="NCBI Taxonomy" id="2231603"/>
    <lineage>
        <taxon>Eukaryota</taxon>
        <taxon>Fungi</taxon>
        <taxon>Dikarya</taxon>
        <taxon>Ascomycota</taxon>
        <taxon>Pezizomycotina</taxon>
        <taxon>Sordariomycetes</taxon>
        <taxon>Hypocreomycetidae</taxon>
        <taxon>Hypocreales</taxon>
        <taxon>Cordycipitaceae</taxon>
        <taxon>Akanthomyces</taxon>
    </lineage>
</organism>
<accession>A0A9W8QI31</accession>